<accession>A0A4Y1R5T9</accession>
<evidence type="ECO:0000256" key="1">
    <source>
        <dbReference type="SAM" id="Phobius"/>
    </source>
</evidence>
<keyword evidence="1" id="KW-1133">Transmembrane helix</keyword>
<name>A0A4Y1R5T9_PRUDU</name>
<dbReference type="EMBL" id="AP019299">
    <property type="protein sequence ID" value="BBG99482.1"/>
    <property type="molecule type" value="Genomic_DNA"/>
</dbReference>
<gene>
    <name evidence="2" type="ORF">Prudu_009192</name>
</gene>
<proteinExistence type="predicted"/>
<keyword evidence="1" id="KW-0812">Transmembrane</keyword>
<sequence length="33" mass="3920">MVVVVLDLTPKKKKVSPFLLFFVVVKRLFYCFD</sequence>
<evidence type="ECO:0000313" key="2">
    <source>
        <dbReference type="EMBL" id="BBG99482.1"/>
    </source>
</evidence>
<feature type="transmembrane region" description="Helical" evidence="1">
    <location>
        <begin position="15"/>
        <end position="32"/>
    </location>
</feature>
<reference evidence="2" key="1">
    <citation type="journal article" date="2019" name="Science">
        <title>Mutation of a bHLH transcription factor allowed almond domestication.</title>
        <authorList>
            <person name="Sanchez-Perez R."/>
            <person name="Pavan S."/>
            <person name="Mazzeo R."/>
            <person name="Moldovan C."/>
            <person name="Aiese Cigliano R."/>
            <person name="Del Cueto J."/>
            <person name="Ricciardi F."/>
            <person name="Lotti C."/>
            <person name="Ricciardi L."/>
            <person name="Dicenta F."/>
            <person name="Lopez-Marques R.L."/>
            <person name="Lindberg Moller B."/>
        </authorList>
    </citation>
    <scope>NUCLEOTIDE SEQUENCE</scope>
</reference>
<organism evidence="2">
    <name type="scientific">Prunus dulcis</name>
    <name type="common">Almond</name>
    <name type="synonym">Amygdalus dulcis</name>
    <dbReference type="NCBI Taxonomy" id="3755"/>
    <lineage>
        <taxon>Eukaryota</taxon>
        <taxon>Viridiplantae</taxon>
        <taxon>Streptophyta</taxon>
        <taxon>Embryophyta</taxon>
        <taxon>Tracheophyta</taxon>
        <taxon>Spermatophyta</taxon>
        <taxon>Magnoliopsida</taxon>
        <taxon>eudicotyledons</taxon>
        <taxon>Gunneridae</taxon>
        <taxon>Pentapetalae</taxon>
        <taxon>rosids</taxon>
        <taxon>fabids</taxon>
        <taxon>Rosales</taxon>
        <taxon>Rosaceae</taxon>
        <taxon>Amygdaloideae</taxon>
        <taxon>Amygdaleae</taxon>
        <taxon>Prunus</taxon>
    </lineage>
</organism>
<protein>
    <submittedName>
        <fullName evidence="2">Nucleic acid-binding, OB-fold-like protein</fullName>
    </submittedName>
</protein>
<dbReference type="AlphaFoldDB" id="A0A4Y1R5T9"/>
<keyword evidence="1" id="KW-0472">Membrane</keyword>